<gene>
    <name evidence="1" type="ORF">L0U89_14615</name>
</gene>
<dbReference type="RefSeq" id="WP_234862189.1">
    <property type="nucleotide sequence ID" value="NZ_JAKEVZ010000011.1"/>
</dbReference>
<keyword evidence="2" id="KW-1185">Reference proteome</keyword>
<dbReference type="EMBL" id="JAKEVZ010000011">
    <property type="protein sequence ID" value="MCF1752293.1"/>
    <property type="molecule type" value="Genomic_DNA"/>
</dbReference>
<evidence type="ECO:0000313" key="1">
    <source>
        <dbReference type="EMBL" id="MCF1752293.1"/>
    </source>
</evidence>
<reference evidence="1 2" key="1">
    <citation type="submission" date="2022-01" db="EMBL/GenBank/DDBJ databases">
        <title>Mariniradius saccharolyticus sp. nov., isolated from sediment of a river.</title>
        <authorList>
            <person name="Liu H."/>
        </authorList>
    </citation>
    <scope>NUCLEOTIDE SEQUENCE [LARGE SCALE GENOMIC DNA]</scope>
    <source>
        <strain evidence="1 2">RY-2</strain>
    </source>
</reference>
<protein>
    <recommendedName>
        <fullName evidence="3">Outer membrane protein beta-barrel domain-containing protein</fullName>
    </recommendedName>
</protein>
<proteinExistence type="predicted"/>
<name>A0ABS9BW55_9BACT</name>
<organism evidence="1 2">
    <name type="scientific">Mariniradius sediminis</name>
    <dbReference type="NCBI Taxonomy" id="2909237"/>
    <lineage>
        <taxon>Bacteria</taxon>
        <taxon>Pseudomonadati</taxon>
        <taxon>Bacteroidota</taxon>
        <taxon>Cytophagia</taxon>
        <taxon>Cytophagales</taxon>
        <taxon>Cyclobacteriaceae</taxon>
        <taxon>Mariniradius</taxon>
    </lineage>
</organism>
<dbReference type="Proteomes" id="UP001201449">
    <property type="component" value="Unassembled WGS sequence"/>
</dbReference>
<sequence>MDKKLVSMFVFYLLVGMAVCRGQSIKASAFDGIVVAGYVDRGGFTNFTGPNINWVKGDSRVILSALPSLRYKKDEGPTQNTFVTPTLGIGLTYAYRALAIQMPFYYNSKTATENGRWHVGIGIGLRLNHFNKPKTD</sequence>
<comment type="caution">
    <text evidence="1">The sequence shown here is derived from an EMBL/GenBank/DDBJ whole genome shotgun (WGS) entry which is preliminary data.</text>
</comment>
<accession>A0ABS9BW55</accession>
<evidence type="ECO:0000313" key="2">
    <source>
        <dbReference type="Proteomes" id="UP001201449"/>
    </source>
</evidence>
<evidence type="ECO:0008006" key="3">
    <source>
        <dbReference type="Google" id="ProtNLM"/>
    </source>
</evidence>